<comment type="caution">
    <text evidence="2">The sequence shown here is derived from an EMBL/GenBank/DDBJ whole genome shotgun (WGS) entry which is preliminary data.</text>
</comment>
<dbReference type="Pfam" id="PF13456">
    <property type="entry name" value="RVT_3"/>
    <property type="match status" value="1"/>
</dbReference>
<dbReference type="InterPro" id="IPR012337">
    <property type="entry name" value="RNaseH-like_sf"/>
</dbReference>
<dbReference type="Proteomes" id="UP000236291">
    <property type="component" value="Unassembled WGS sequence"/>
</dbReference>
<dbReference type="InterPro" id="IPR002156">
    <property type="entry name" value="RNaseH_domain"/>
</dbReference>
<dbReference type="Gene3D" id="3.30.420.10">
    <property type="entry name" value="Ribonuclease H-like superfamily/Ribonuclease H"/>
    <property type="match status" value="1"/>
</dbReference>
<reference evidence="2 3" key="2">
    <citation type="journal article" date="2017" name="Front. Plant Sci.">
        <title>Gene Classification and Mining of Molecular Markers Useful in Red Clover (Trifolium pratense) Breeding.</title>
        <authorList>
            <person name="Istvanek J."/>
            <person name="Dluhosova J."/>
            <person name="Dluhos P."/>
            <person name="Patkova L."/>
            <person name="Nedelnik J."/>
            <person name="Repkova J."/>
        </authorList>
    </citation>
    <scope>NUCLEOTIDE SEQUENCE [LARGE SCALE GENOMIC DNA]</scope>
    <source>
        <strain evidence="3">cv. Tatra</strain>
        <tissue evidence="2">Young leaves</tissue>
    </source>
</reference>
<dbReference type="SUPFAM" id="SSF53098">
    <property type="entry name" value="Ribonuclease H-like"/>
    <property type="match status" value="1"/>
</dbReference>
<accession>A0A2K3MU22</accession>
<evidence type="ECO:0000259" key="1">
    <source>
        <dbReference type="Pfam" id="PF13456"/>
    </source>
</evidence>
<reference evidence="2 3" key="1">
    <citation type="journal article" date="2014" name="Am. J. Bot.">
        <title>Genome assembly and annotation for red clover (Trifolium pratense; Fabaceae).</title>
        <authorList>
            <person name="Istvanek J."/>
            <person name="Jaros M."/>
            <person name="Krenek A."/>
            <person name="Repkova J."/>
        </authorList>
    </citation>
    <scope>NUCLEOTIDE SEQUENCE [LARGE SCALE GENOMIC DNA]</scope>
    <source>
        <strain evidence="3">cv. Tatra</strain>
        <tissue evidence="2">Young leaves</tissue>
    </source>
</reference>
<dbReference type="InterPro" id="IPR044730">
    <property type="entry name" value="RNase_H-like_dom_plant"/>
</dbReference>
<dbReference type="CDD" id="cd06222">
    <property type="entry name" value="RNase_H_like"/>
    <property type="match status" value="1"/>
</dbReference>
<evidence type="ECO:0000313" key="2">
    <source>
        <dbReference type="EMBL" id="PNX94323.1"/>
    </source>
</evidence>
<dbReference type="AlphaFoldDB" id="A0A2K3MU22"/>
<evidence type="ECO:0000313" key="3">
    <source>
        <dbReference type="Proteomes" id="UP000236291"/>
    </source>
</evidence>
<dbReference type="PANTHER" id="PTHR47074:SF54">
    <property type="entry name" value="RNASE H TYPE-1 DOMAIN-CONTAINING PROTEIN"/>
    <property type="match status" value="1"/>
</dbReference>
<dbReference type="PANTHER" id="PTHR47074">
    <property type="entry name" value="BNAC02G40300D PROTEIN"/>
    <property type="match status" value="1"/>
</dbReference>
<gene>
    <name evidence="2" type="ORF">L195_g017496</name>
</gene>
<dbReference type="InterPro" id="IPR036397">
    <property type="entry name" value="RNaseH_sf"/>
</dbReference>
<name>A0A2K3MU22_TRIPR</name>
<organism evidence="2 3">
    <name type="scientific">Trifolium pratense</name>
    <name type="common">Red clover</name>
    <dbReference type="NCBI Taxonomy" id="57577"/>
    <lineage>
        <taxon>Eukaryota</taxon>
        <taxon>Viridiplantae</taxon>
        <taxon>Streptophyta</taxon>
        <taxon>Embryophyta</taxon>
        <taxon>Tracheophyta</taxon>
        <taxon>Spermatophyta</taxon>
        <taxon>Magnoliopsida</taxon>
        <taxon>eudicotyledons</taxon>
        <taxon>Gunneridae</taxon>
        <taxon>Pentapetalae</taxon>
        <taxon>rosids</taxon>
        <taxon>fabids</taxon>
        <taxon>Fabales</taxon>
        <taxon>Fabaceae</taxon>
        <taxon>Papilionoideae</taxon>
        <taxon>50 kb inversion clade</taxon>
        <taxon>NPAAA clade</taxon>
        <taxon>Hologalegina</taxon>
        <taxon>IRL clade</taxon>
        <taxon>Trifolieae</taxon>
        <taxon>Trifolium</taxon>
    </lineage>
</organism>
<dbReference type="GO" id="GO:0004523">
    <property type="term" value="F:RNA-DNA hybrid ribonuclease activity"/>
    <property type="evidence" value="ECO:0007669"/>
    <property type="project" value="InterPro"/>
</dbReference>
<dbReference type="EMBL" id="ASHM01012374">
    <property type="protein sequence ID" value="PNX94323.1"/>
    <property type="molecule type" value="Genomic_DNA"/>
</dbReference>
<protein>
    <submittedName>
        <fullName evidence="2">Cytochrome p450</fullName>
    </submittedName>
</protein>
<dbReference type="InterPro" id="IPR052929">
    <property type="entry name" value="RNase_H-like_EbsB-rel"/>
</dbReference>
<dbReference type="STRING" id="57577.A0A2K3MU22"/>
<feature type="domain" description="RNase H type-1" evidence="1">
    <location>
        <begin position="27"/>
        <end position="145"/>
    </location>
</feature>
<sequence>MVCSSTYTIAVNWQKPRPGWFKCNIGAGFHKEINKTSTGWCLRDHMGRFVSSDTTWMDGSCTILEGESIALLEALKTLTHRGISHVIFETDSKSVVDSIDHLYGGSSEFSSLICRINNILLCNQNFMVKFIRRQANNVAHTLAKAVLSWSRRCASMLKSVSESEANDFHRVENVPDSTV</sequence>
<proteinExistence type="predicted"/>
<dbReference type="GO" id="GO:0003676">
    <property type="term" value="F:nucleic acid binding"/>
    <property type="evidence" value="ECO:0007669"/>
    <property type="project" value="InterPro"/>
</dbReference>